<evidence type="ECO:0000313" key="5">
    <source>
        <dbReference type="Proteomes" id="UP001241056"/>
    </source>
</evidence>
<proteinExistence type="inferred from homology"/>
<comment type="similarity">
    <text evidence="1">Belongs to the UbiJ family.</text>
</comment>
<evidence type="ECO:0000256" key="2">
    <source>
        <dbReference type="SAM" id="Coils"/>
    </source>
</evidence>
<reference evidence="4 5" key="1">
    <citation type="submission" date="2023-06" db="EMBL/GenBank/DDBJ databases">
        <title>Thiopseudomonas sp. CY1220 draft genome sequence.</title>
        <authorList>
            <person name="Zhao G."/>
            <person name="An M."/>
        </authorList>
    </citation>
    <scope>NUCLEOTIDE SEQUENCE [LARGE SCALE GENOMIC DNA]</scope>
    <source>
        <strain evidence="4 5">CY1220</strain>
    </source>
</reference>
<dbReference type="EMBL" id="JAUCDY010000001">
    <property type="protein sequence ID" value="MDM7856785.1"/>
    <property type="molecule type" value="Genomic_DNA"/>
</dbReference>
<dbReference type="PANTHER" id="PTHR38693">
    <property type="entry name" value="UBIQUINONE BIOSYNTHESIS PROTEIN UBIJ"/>
    <property type="match status" value="1"/>
</dbReference>
<feature type="coiled-coil region" evidence="2">
    <location>
        <begin position="173"/>
        <end position="200"/>
    </location>
</feature>
<keyword evidence="5" id="KW-1185">Reference proteome</keyword>
<sequence>MISQFILASIENGLNTLLQTDPPTLRRLQALAGQVIAIQSSQPSFSLYLILHAEGVQLAQCWEAPANCTLSATASQLVNLGISQAKTRILHQAGLSIEGNSGLLMEFAQILEDMQLDWQYLLHTWLGPVAASLISSHIIQRGSWLKQNAGSLKANLADYLAEETRLLVGQKEAQVRFNELDQLKLQLDRLEARTALISQRISSTL</sequence>
<dbReference type="Pfam" id="PF02036">
    <property type="entry name" value="SCP2"/>
    <property type="match status" value="1"/>
</dbReference>
<keyword evidence="1" id="KW-0831">Ubiquinone biosynthesis</keyword>
<evidence type="ECO:0000259" key="3">
    <source>
        <dbReference type="Pfam" id="PF02036"/>
    </source>
</evidence>
<dbReference type="PANTHER" id="PTHR38693:SF1">
    <property type="entry name" value="UBIQUINONE BIOSYNTHESIS ACCESSORY FACTOR UBIJ"/>
    <property type="match status" value="1"/>
</dbReference>
<protein>
    <recommendedName>
        <fullName evidence="1">Ubiquinone biosynthesis accessory factor UbiJ</fullName>
    </recommendedName>
</protein>
<dbReference type="InterPro" id="IPR038989">
    <property type="entry name" value="UbiJ"/>
</dbReference>
<comment type="pathway">
    <text evidence="1">Cofactor biosynthesis; ubiquinone biosynthesis.</text>
</comment>
<dbReference type="Proteomes" id="UP001241056">
    <property type="component" value="Unassembled WGS sequence"/>
</dbReference>
<feature type="domain" description="SCP2" evidence="3">
    <location>
        <begin position="14"/>
        <end position="112"/>
    </location>
</feature>
<dbReference type="InterPro" id="IPR003033">
    <property type="entry name" value="SCP2_sterol-bd_dom"/>
</dbReference>
<keyword evidence="2" id="KW-0175">Coiled coil</keyword>
<accession>A0ABT7SKT1</accession>
<dbReference type="HAMAP" id="MF_02215">
    <property type="entry name" value="UbiJ"/>
    <property type="match status" value="1"/>
</dbReference>
<comment type="caution">
    <text evidence="4">The sequence shown here is derived from an EMBL/GenBank/DDBJ whole genome shotgun (WGS) entry which is preliminary data.</text>
</comment>
<keyword evidence="1" id="KW-0963">Cytoplasm</keyword>
<comment type="subcellular location">
    <subcellularLocation>
        <location evidence="1">Cytoplasm</location>
    </subcellularLocation>
</comment>
<gene>
    <name evidence="1" type="primary">ubiJ</name>
    <name evidence="4" type="ORF">QEZ41_00595</name>
</gene>
<dbReference type="InterPro" id="IPR036527">
    <property type="entry name" value="SCP2_sterol-bd_dom_sf"/>
</dbReference>
<organism evidence="4 5">
    <name type="scientific">Thiopseudomonas acetoxidans</name>
    <dbReference type="NCBI Taxonomy" id="3041622"/>
    <lineage>
        <taxon>Bacteria</taxon>
        <taxon>Pseudomonadati</taxon>
        <taxon>Pseudomonadota</taxon>
        <taxon>Gammaproteobacteria</taxon>
        <taxon>Pseudomonadales</taxon>
        <taxon>Pseudomonadaceae</taxon>
        <taxon>Thiopseudomonas</taxon>
    </lineage>
</organism>
<name>A0ABT7SKT1_9GAMM</name>
<dbReference type="RefSeq" id="WP_289409367.1">
    <property type="nucleotide sequence ID" value="NZ_JAUCDY010000001.1"/>
</dbReference>
<evidence type="ECO:0000313" key="4">
    <source>
        <dbReference type="EMBL" id="MDM7856785.1"/>
    </source>
</evidence>
<comment type="function">
    <text evidence="1">Required for ubiquinone (coenzyme Q) biosynthesis. Binds hydrophobic ubiquinone biosynthetic intermediates via its SCP2 domain and is essential for the stability of the Ubi complex. May constitute a docking platform where Ubi enzymes assemble and access their SCP2-bound polyprenyl substrates.</text>
</comment>
<dbReference type="SUPFAM" id="SSF55718">
    <property type="entry name" value="SCP-like"/>
    <property type="match status" value="1"/>
</dbReference>
<evidence type="ECO:0000256" key="1">
    <source>
        <dbReference type="HAMAP-Rule" id="MF_02215"/>
    </source>
</evidence>